<protein>
    <recommendedName>
        <fullName evidence="10">Protein TonB</fullName>
    </recommendedName>
</protein>
<keyword evidence="3 10" id="KW-0813">Transport</keyword>
<dbReference type="NCBIfam" id="TIGR01352">
    <property type="entry name" value="tonB_Cterm"/>
    <property type="match status" value="1"/>
</dbReference>
<dbReference type="Gene3D" id="3.30.1150.10">
    <property type="match status" value="1"/>
</dbReference>
<dbReference type="PROSITE" id="PS52015">
    <property type="entry name" value="TONB_CTD"/>
    <property type="match status" value="1"/>
</dbReference>
<dbReference type="Proteomes" id="UP001597171">
    <property type="component" value="Unassembled WGS sequence"/>
</dbReference>
<evidence type="ECO:0000256" key="10">
    <source>
        <dbReference type="RuleBase" id="RU362123"/>
    </source>
</evidence>
<evidence type="ECO:0000256" key="4">
    <source>
        <dbReference type="ARBA" id="ARBA00022475"/>
    </source>
</evidence>
<dbReference type="InterPro" id="IPR037682">
    <property type="entry name" value="TonB_C"/>
</dbReference>
<dbReference type="PRINTS" id="PR01374">
    <property type="entry name" value="TONBPROTEIN"/>
</dbReference>
<evidence type="ECO:0000256" key="3">
    <source>
        <dbReference type="ARBA" id="ARBA00022448"/>
    </source>
</evidence>
<dbReference type="InterPro" id="IPR003538">
    <property type="entry name" value="TonB"/>
</dbReference>
<comment type="caution">
    <text evidence="13">The sequence shown here is derived from an EMBL/GenBank/DDBJ whole genome shotgun (WGS) entry which is preliminary data.</text>
</comment>
<evidence type="ECO:0000256" key="1">
    <source>
        <dbReference type="ARBA" id="ARBA00004383"/>
    </source>
</evidence>
<evidence type="ECO:0000256" key="11">
    <source>
        <dbReference type="SAM" id="MobiDB-lite"/>
    </source>
</evidence>
<keyword evidence="14" id="KW-1185">Reference proteome</keyword>
<feature type="domain" description="TonB C-terminal" evidence="12">
    <location>
        <begin position="215"/>
        <end position="308"/>
    </location>
</feature>
<feature type="compositionally biased region" description="Acidic residues" evidence="11">
    <location>
        <begin position="88"/>
        <end position="102"/>
    </location>
</feature>
<dbReference type="SUPFAM" id="SSF74653">
    <property type="entry name" value="TolA/TonB C-terminal domain"/>
    <property type="match status" value="1"/>
</dbReference>
<keyword evidence="8 10" id="KW-1133">Transmembrane helix</keyword>
<comment type="subcellular location">
    <subcellularLocation>
        <location evidence="1 10">Cell inner membrane</location>
        <topology evidence="1 10">Single-pass membrane protein</topology>
        <orientation evidence="1 10">Periplasmic side</orientation>
    </subcellularLocation>
</comment>
<dbReference type="PANTHER" id="PTHR33446:SF2">
    <property type="entry name" value="PROTEIN TONB"/>
    <property type="match status" value="1"/>
</dbReference>
<accession>A0ABW3ZCF8</accession>
<evidence type="ECO:0000256" key="9">
    <source>
        <dbReference type="ARBA" id="ARBA00023136"/>
    </source>
</evidence>
<comment type="similarity">
    <text evidence="2 10">Belongs to the TonB family.</text>
</comment>
<evidence type="ECO:0000256" key="6">
    <source>
        <dbReference type="ARBA" id="ARBA00022692"/>
    </source>
</evidence>
<sequence length="308" mass="32367">MARADALSLQGGPKTGGADVARWVGAGAVILAAHAGVLIFAQRPPQPTGFETPPAIEMDLMPPPSGETQELAASESAAVPESTPDTTDPIEPDAEMLPELETDTPPLDETVETVEAEETPQEVAELPPDVAEVPPDVTPEVALPPEQTVTAREIEEPKPAPVVRKRETPKKPEREPVKREARKPPAVRPPATASTPSSGSMGSSNSAGSARASADYGRRLHALLAAQKRYPAAAQAQRMQGRAVIRFTVNRSGSVVSQSIAQSSGYAVLDQELQAMLRRAAGGFPPMPADMAGGSKTYTVPMSFSFRG</sequence>
<comment type="function">
    <text evidence="10">Interacts with outer membrane receptor proteins that carry out high-affinity binding and energy dependent uptake into the periplasmic space of specific substrates. It could act to transduce energy from the cytoplasmic membrane to specific energy-requiring processes in the outer membrane, resulting in the release into the periplasm of ligands bound by these outer membrane proteins.</text>
</comment>
<organism evidence="13 14">
    <name type="scientific">Methylopila musalis</name>
    <dbReference type="NCBI Taxonomy" id="1134781"/>
    <lineage>
        <taxon>Bacteria</taxon>
        <taxon>Pseudomonadati</taxon>
        <taxon>Pseudomonadota</taxon>
        <taxon>Alphaproteobacteria</taxon>
        <taxon>Hyphomicrobiales</taxon>
        <taxon>Methylopilaceae</taxon>
        <taxon>Methylopila</taxon>
    </lineage>
</organism>
<dbReference type="InterPro" id="IPR006260">
    <property type="entry name" value="TonB/TolA_C"/>
</dbReference>
<keyword evidence="6 10" id="KW-0812">Transmembrane</keyword>
<proteinExistence type="inferred from homology"/>
<dbReference type="Pfam" id="PF03544">
    <property type="entry name" value="TonB_C"/>
    <property type="match status" value="1"/>
</dbReference>
<keyword evidence="7 10" id="KW-0653">Protein transport</keyword>
<evidence type="ECO:0000259" key="12">
    <source>
        <dbReference type="PROSITE" id="PS52015"/>
    </source>
</evidence>
<dbReference type="PANTHER" id="PTHR33446">
    <property type="entry name" value="PROTEIN TONB-RELATED"/>
    <property type="match status" value="1"/>
</dbReference>
<name>A0ABW3ZCF8_9HYPH</name>
<evidence type="ECO:0000256" key="7">
    <source>
        <dbReference type="ARBA" id="ARBA00022927"/>
    </source>
</evidence>
<reference evidence="14" key="1">
    <citation type="journal article" date="2019" name="Int. J. Syst. Evol. Microbiol.">
        <title>The Global Catalogue of Microorganisms (GCM) 10K type strain sequencing project: providing services to taxonomists for standard genome sequencing and annotation.</title>
        <authorList>
            <consortium name="The Broad Institute Genomics Platform"/>
            <consortium name="The Broad Institute Genome Sequencing Center for Infectious Disease"/>
            <person name="Wu L."/>
            <person name="Ma J."/>
        </authorList>
    </citation>
    <scope>NUCLEOTIDE SEQUENCE [LARGE SCALE GENOMIC DNA]</scope>
    <source>
        <strain evidence="14">CCUG 61696</strain>
    </source>
</reference>
<evidence type="ECO:0000313" key="14">
    <source>
        <dbReference type="Proteomes" id="UP001597171"/>
    </source>
</evidence>
<feature type="region of interest" description="Disordered" evidence="11">
    <location>
        <begin position="59"/>
        <end position="213"/>
    </location>
</feature>
<gene>
    <name evidence="13" type="ORF">ACFQ4O_16040</name>
</gene>
<dbReference type="RefSeq" id="WP_378777132.1">
    <property type="nucleotide sequence ID" value="NZ_JBHTMX010000246.1"/>
</dbReference>
<keyword evidence="10" id="KW-0735">Signal-anchor</keyword>
<evidence type="ECO:0000313" key="13">
    <source>
        <dbReference type="EMBL" id="MFD1333512.1"/>
    </source>
</evidence>
<evidence type="ECO:0000256" key="2">
    <source>
        <dbReference type="ARBA" id="ARBA00006555"/>
    </source>
</evidence>
<feature type="compositionally biased region" description="Basic and acidic residues" evidence="11">
    <location>
        <begin position="152"/>
        <end position="183"/>
    </location>
</feature>
<dbReference type="InterPro" id="IPR051045">
    <property type="entry name" value="TonB-dependent_transducer"/>
</dbReference>
<keyword evidence="4 10" id="KW-1003">Cell membrane</keyword>
<evidence type="ECO:0000256" key="8">
    <source>
        <dbReference type="ARBA" id="ARBA00022989"/>
    </source>
</evidence>
<feature type="compositionally biased region" description="Low complexity" evidence="11">
    <location>
        <begin position="189"/>
        <end position="213"/>
    </location>
</feature>
<dbReference type="EMBL" id="JBHTMX010000246">
    <property type="protein sequence ID" value="MFD1333512.1"/>
    <property type="molecule type" value="Genomic_DNA"/>
</dbReference>
<feature type="compositionally biased region" description="Acidic residues" evidence="11">
    <location>
        <begin position="109"/>
        <end position="120"/>
    </location>
</feature>
<keyword evidence="9 10" id="KW-0472">Membrane</keyword>
<feature type="transmembrane region" description="Helical" evidence="10">
    <location>
        <begin position="20"/>
        <end position="41"/>
    </location>
</feature>
<evidence type="ECO:0000256" key="5">
    <source>
        <dbReference type="ARBA" id="ARBA00022519"/>
    </source>
</evidence>
<keyword evidence="5 10" id="KW-0997">Cell inner membrane</keyword>